<protein>
    <submittedName>
        <fullName evidence="1">Uncharacterized protein</fullName>
    </submittedName>
</protein>
<gene>
    <name evidence="1" type="ORF">Dfulv_16590</name>
</gene>
<evidence type="ECO:0000313" key="2">
    <source>
        <dbReference type="Proteomes" id="UP001059617"/>
    </source>
</evidence>
<reference evidence="1" key="2">
    <citation type="submission" date="2022-09" db="EMBL/GenBank/DDBJ databases">
        <title>Biosynthetic gene clusters of Dactylosporangioum fulvum.</title>
        <authorList>
            <person name="Caradec T."/>
        </authorList>
    </citation>
    <scope>NUCLEOTIDE SEQUENCE</scope>
    <source>
        <strain evidence="1">NRRL B-16292</strain>
    </source>
</reference>
<sequence>MARHPHPIVEVILGALLAEGADAVVSRVATDRLDVDLTLTAADGRRVVVNVREEQQ</sequence>
<keyword evidence="2" id="KW-1185">Reference proteome</keyword>
<dbReference type="RefSeq" id="WP_259863999.1">
    <property type="nucleotide sequence ID" value="NZ_BAAAST010000073.1"/>
</dbReference>
<reference evidence="1" key="1">
    <citation type="submission" date="2021-04" db="EMBL/GenBank/DDBJ databases">
        <authorList>
            <person name="Hartkoorn R.C."/>
            <person name="Beaudoing E."/>
            <person name="Hot D."/>
        </authorList>
    </citation>
    <scope>NUCLEOTIDE SEQUENCE</scope>
    <source>
        <strain evidence="1">NRRL B-16292</strain>
    </source>
</reference>
<dbReference type="Proteomes" id="UP001059617">
    <property type="component" value="Chromosome"/>
</dbReference>
<organism evidence="1 2">
    <name type="scientific">Dactylosporangium fulvum</name>
    <dbReference type="NCBI Taxonomy" id="53359"/>
    <lineage>
        <taxon>Bacteria</taxon>
        <taxon>Bacillati</taxon>
        <taxon>Actinomycetota</taxon>
        <taxon>Actinomycetes</taxon>
        <taxon>Micromonosporales</taxon>
        <taxon>Micromonosporaceae</taxon>
        <taxon>Dactylosporangium</taxon>
    </lineage>
</organism>
<accession>A0ABY5W8F4</accession>
<proteinExistence type="predicted"/>
<evidence type="ECO:0000313" key="1">
    <source>
        <dbReference type="EMBL" id="UWP85764.1"/>
    </source>
</evidence>
<dbReference type="EMBL" id="CP073720">
    <property type="protein sequence ID" value="UWP85764.1"/>
    <property type="molecule type" value="Genomic_DNA"/>
</dbReference>
<name>A0ABY5W8F4_9ACTN</name>